<dbReference type="InterPro" id="IPR045077">
    <property type="entry name" value="L3_arc_euk"/>
</dbReference>
<feature type="compositionally biased region" description="Basic and acidic residues" evidence="2">
    <location>
        <begin position="9"/>
        <end position="27"/>
    </location>
</feature>
<dbReference type="GO" id="GO:0003735">
    <property type="term" value="F:structural constituent of ribosome"/>
    <property type="evidence" value="ECO:0007669"/>
    <property type="project" value="InterPro"/>
</dbReference>
<keyword evidence="1" id="KW-0175">Coiled coil</keyword>
<dbReference type="PANTHER" id="PTHR11363:SF15">
    <property type="entry name" value="PREFOLDIN CHAPERONE SUBUNIT FAMILY PROTEIN"/>
    <property type="match status" value="1"/>
</dbReference>
<dbReference type="PANTHER" id="PTHR11363">
    <property type="entry name" value="60S RIBOSOMAL PROTEIN L3-RELATED"/>
    <property type="match status" value="1"/>
</dbReference>
<evidence type="ECO:0000256" key="2">
    <source>
        <dbReference type="SAM" id="MobiDB-lite"/>
    </source>
</evidence>
<feature type="transmembrane region" description="Helical" evidence="3">
    <location>
        <begin position="549"/>
        <end position="569"/>
    </location>
</feature>
<dbReference type="EMBL" id="AWWV01013253">
    <property type="protein sequence ID" value="OMO62387.1"/>
    <property type="molecule type" value="Genomic_DNA"/>
</dbReference>
<evidence type="ECO:0000313" key="4">
    <source>
        <dbReference type="EMBL" id="OMO62387.1"/>
    </source>
</evidence>
<evidence type="ECO:0000256" key="3">
    <source>
        <dbReference type="SAM" id="Phobius"/>
    </source>
</evidence>
<name>A0A1R3GWH3_COCAP</name>
<protein>
    <submittedName>
        <fullName evidence="4">Putative Ubiquitin-protein ligase BRE1A</fullName>
    </submittedName>
</protein>
<dbReference type="GO" id="GO:0016874">
    <property type="term" value="F:ligase activity"/>
    <property type="evidence" value="ECO:0007669"/>
    <property type="project" value="UniProtKB-KW"/>
</dbReference>
<dbReference type="GO" id="GO:0003723">
    <property type="term" value="F:RNA binding"/>
    <property type="evidence" value="ECO:0007669"/>
    <property type="project" value="TreeGrafter"/>
</dbReference>
<keyword evidence="5" id="KW-1185">Reference proteome</keyword>
<feature type="coiled-coil region" evidence="1">
    <location>
        <begin position="143"/>
        <end position="359"/>
    </location>
</feature>
<gene>
    <name evidence="4" type="ORF">CCACVL1_22860</name>
</gene>
<accession>A0A1R3GWH3</accession>
<dbReference type="GO" id="GO:0022625">
    <property type="term" value="C:cytosolic large ribosomal subunit"/>
    <property type="evidence" value="ECO:0007669"/>
    <property type="project" value="TreeGrafter"/>
</dbReference>
<organism evidence="4 5">
    <name type="scientific">Corchorus capsularis</name>
    <name type="common">Jute</name>
    <dbReference type="NCBI Taxonomy" id="210143"/>
    <lineage>
        <taxon>Eukaryota</taxon>
        <taxon>Viridiplantae</taxon>
        <taxon>Streptophyta</taxon>
        <taxon>Embryophyta</taxon>
        <taxon>Tracheophyta</taxon>
        <taxon>Spermatophyta</taxon>
        <taxon>Magnoliopsida</taxon>
        <taxon>eudicotyledons</taxon>
        <taxon>Gunneridae</taxon>
        <taxon>Pentapetalae</taxon>
        <taxon>rosids</taxon>
        <taxon>malvids</taxon>
        <taxon>Malvales</taxon>
        <taxon>Malvaceae</taxon>
        <taxon>Grewioideae</taxon>
        <taxon>Apeibeae</taxon>
        <taxon>Corchorus</taxon>
    </lineage>
</organism>
<evidence type="ECO:0000256" key="1">
    <source>
        <dbReference type="SAM" id="Coils"/>
    </source>
</evidence>
<feature type="compositionally biased region" description="Polar residues" evidence="2">
    <location>
        <begin position="28"/>
        <end position="45"/>
    </location>
</feature>
<feature type="region of interest" description="Disordered" evidence="2">
    <location>
        <begin position="1"/>
        <end position="52"/>
    </location>
</feature>
<reference evidence="4 5" key="1">
    <citation type="submission" date="2013-09" db="EMBL/GenBank/DDBJ databases">
        <title>Corchorus capsularis genome sequencing.</title>
        <authorList>
            <person name="Alam M."/>
            <person name="Haque M.S."/>
            <person name="Islam M.S."/>
            <person name="Emdad E.M."/>
            <person name="Islam M.M."/>
            <person name="Ahmed B."/>
            <person name="Halim A."/>
            <person name="Hossen Q.M.M."/>
            <person name="Hossain M.Z."/>
            <person name="Ahmed R."/>
            <person name="Khan M.M."/>
            <person name="Islam R."/>
            <person name="Rashid M.M."/>
            <person name="Khan S.A."/>
            <person name="Rahman M.S."/>
            <person name="Alam M."/>
        </authorList>
    </citation>
    <scope>NUCLEOTIDE SEQUENCE [LARGE SCALE GENOMIC DNA]</scope>
    <source>
        <strain evidence="5">cv. CVL-1</strain>
        <tissue evidence="4">Whole seedling</tissue>
    </source>
</reference>
<proteinExistence type="predicted"/>
<dbReference type="Proteomes" id="UP000188268">
    <property type="component" value="Unassembled WGS sequence"/>
</dbReference>
<comment type="caution">
    <text evidence="4">The sequence shown here is derived from an EMBL/GenBank/DDBJ whole genome shotgun (WGS) entry which is preliminary data.</text>
</comment>
<feature type="coiled-coil region" evidence="1">
    <location>
        <begin position="512"/>
        <end position="546"/>
    </location>
</feature>
<dbReference type="OrthoDB" id="689590at2759"/>
<dbReference type="Gramene" id="OMO62387">
    <property type="protein sequence ID" value="OMO62387"/>
    <property type="gene ID" value="CCACVL1_22860"/>
</dbReference>
<keyword evidence="3" id="KW-1133">Transmembrane helix</keyword>
<sequence length="572" mass="65355">MAKKKLTHQSKEPKEQNPSQETHDTAKDSTFTKSSKPLSPQSSMEDPNEKLKNLKSLNAMLLKETVEKRQQIESLFHANEALEAELSKRKGLDGDESEKAVSLELQNGLLWVYMDSQMKEMGVERERAIGAWKSKVNGLMGGLENERERLSSVLKERDVAKREFELQVNEGSLMKGKLKEMEKNERKFVEEVEKLKGEYDSLRKEEGILKSKVLELEKNHGEAMDREAEKAIEIGALVEDKRAKERSIERLLEEKDSVSSLLNVTMAESEDRQRRIEQLLEETDAVKRELEMNEKKLKDMVKNFEELLGEKNEIEKVKLSQEKENVELHKEVTELKNAVHRLQEACGDHEKKKRELISEVNCVRNSVDQVTIERDNALRGLDAEKQNSLNLTSKVSEVEKMLAKTAEELAQKRAEWQKLIKEKEEIESHFGSMTGDKDRLQKDLLEANRSISDLKAKMESTSINYERALTLLKNTASLLCQSKDENGPKPNEEAGIAEQRLEAEIEPYAAELEAIKQAYRNKESLAQDLKQKVVIMEKSMVEAEKKKSFWTLVTSATTVLAAISLAYAARGR</sequence>
<dbReference type="OMA" id="RNDYNDQ"/>
<keyword evidence="3" id="KW-0812">Transmembrane</keyword>
<feature type="coiled-coil region" evidence="1">
    <location>
        <begin position="395"/>
        <end position="457"/>
    </location>
</feature>
<dbReference type="GO" id="GO:0006412">
    <property type="term" value="P:translation"/>
    <property type="evidence" value="ECO:0007669"/>
    <property type="project" value="InterPro"/>
</dbReference>
<evidence type="ECO:0000313" key="5">
    <source>
        <dbReference type="Proteomes" id="UP000188268"/>
    </source>
</evidence>
<dbReference type="AlphaFoldDB" id="A0A1R3GWH3"/>
<keyword evidence="4" id="KW-0436">Ligase</keyword>
<keyword evidence="3" id="KW-0472">Membrane</keyword>